<keyword evidence="2" id="KW-1185">Reference proteome</keyword>
<sequence>MAKFVLPYRTTISSPTLREVPEGWTTDPGRTSYLAKGEWPKIAKRCGLESPVPIMCTTPESGEHYGLISARGRYYFTDGMAWTIHEILKPTTLDGILQKIFDENERSIKMKVLEEEWTEEDLEEQEKADIVLMEQMKADPGYIDWEAMKSD</sequence>
<evidence type="ECO:0000313" key="2">
    <source>
        <dbReference type="Proteomes" id="UP000215289"/>
    </source>
</evidence>
<evidence type="ECO:0000313" key="1">
    <source>
        <dbReference type="EMBL" id="RLL95933.1"/>
    </source>
</evidence>
<dbReference type="OrthoDB" id="4436772at2759"/>
<accession>A0A229YSR5</accession>
<reference evidence="1 2" key="1">
    <citation type="submission" date="2018-08" db="EMBL/GenBank/DDBJ databases">
        <title>Draft genome sequences of two Aspergillus turcosus clinical strains isolated from bronchoalveolar lavage fluid: one azole-susceptible and the other azole-resistant.</title>
        <authorList>
            <person name="Parent-Michaud M."/>
            <person name="Dufresne P.J."/>
            <person name="Fournier E."/>
            <person name="Martineau C."/>
            <person name="Moreira S."/>
            <person name="Perkins V."/>
            <person name="De Repentigny L."/>
            <person name="Dufresne S.F."/>
        </authorList>
    </citation>
    <scope>NUCLEOTIDE SEQUENCE [LARGE SCALE GENOMIC DNA]</scope>
    <source>
        <strain evidence="1">HMR AF 1038</strain>
    </source>
</reference>
<dbReference type="Proteomes" id="UP000215289">
    <property type="component" value="Unassembled WGS sequence"/>
</dbReference>
<organism evidence="1 2">
    <name type="scientific">Aspergillus turcosus</name>
    <dbReference type="NCBI Taxonomy" id="1245748"/>
    <lineage>
        <taxon>Eukaryota</taxon>
        <taxon>Fungi</taxon>
        <taxon>Dikarya</taxon>
        <taxon>Ascomycota</taxon>
        <taxon>Pezizomycotina</taxon>
        <taxon>Eurotiomycetes</taxon>
        <taxon>Eurotiomycetidae</taxon>
        <taxon>Eurotiales</taxon>
        <taxon>Aspergillaceae</taxon>
        <taxon>Aspergillus</taxon>
        <taxon>Aspergillus subgen. Fumigati</taxon>
    </lineage>
</organism>
<protein>
    <submittedName>
        <fullName evidence="1">Uncharacterized protein</fullName>
    </submittedName>
</protein>
<dbReference type="EMBL" id="NIDN02000131">
    <property type="protein sequence ID" value="RLL95933.1"/>
    <property type="molecule type" value="Genomic_DNA"/>
</dbReference>
<comment type="caution">
    <text evidence="1">The sequence shown here is derived from an EMBL/GenBank/DDBJ whole genome shotgun (WGS) entry which is preliminary data.</text>
</comment>
<proteinExistence type="predicted"/>
<gene>
    <name evidence="1" type="ORF">CFD26_102495</name>
</gene>
<name>A0A229YSR5_9EURO</name>
<dbReference type="AlphaFoldDB" id="A0A229YSR5"/>